<sequence length="378" mass="43186">MSSLFLTILPTEIRLQVYTSILGNSTIHILAASAPLVYTVCCCPNSDSDVHQLSKRDTVTGPAWDEVFFAKDDSDWIRHYERRHERCLRLLKSVSTKTYDVSLYRDVSKERWRSSNENQDVPEWQQTCSPGGCPRTTCHHYQALMHRFGKPTAKAFKKLHPECFMQDLSLLLVCKQVYSEARKVVIAENTFSITGRHLKFSDLAPIFAGDLVPFRAFQFEALQNLHLQTTFLDSERGPSLRLSEVACLTQALPGLVGLLLHVIPPREPHDLASAFQLDMRQHPNVRRPIVARAQVVVGYDDVSHWTSRSWRRGQAIRIERLLTRSEGQENEEECGSGQDVVELSAESELEKTNVPNLLPGFEPERMIHVLREHTERWG</sequence>
<dbReference type="AlphaFoldDB" id="A0A139GYQ9"/>
<comment type="caution">
    <text evidence="2">The sequence shown here is derived from an EMBL/GenBank/DDBJ whole genome shotgun (WGS) entry which is preliminary data.</text>
</comment>
<evidence type="ECO:0000313" key="3">
    <source>
        <dbReference type="Proteomes" id="UP000073492"/>
    </source>
</evidence>
<evidence type="ECO:0000259" key="1">
    <source>
        <dbReference type="Pfam" id="PF24864"/>
    </source>
</evidence>
<reference evidence="2 3" key="1">
    <citation type="submission" date="2015-07" db="EMBL/GenBank/DDBJ databases">
        <title>Comparative genomics of the Sigatoka disease complex on banana suggests a link between parallel evolutionary changes in Pseudocercospora fijiensis and Pseudocercospora eumusae and increased virulence on the banana host.</title>
        <authorList>
            <person name="Chang T.-C."/>
            <person name="Salvucci A."/>
            <person name="Crous P.W."/>
            <person name="Stergiopoulos I."/>
        </authorList>
    </citation>
    <scope>NUCLEOTIDE SEQUENCE [LARGE SCALE GENOMIC DNA]</scope>
    <source>
        <strain evidence="2 3">CBS 116634</strain>
    </source>
</reference>
<proteinExistence type="predicted"/>
<protein>
    <recommendedName>
        <fullName evidence="1">DUF7730 domain-containing protein</fullName>
    </recommendedName>
</protein>
<evidence type="ECO:0000313" key="2">
    <source>
        <dbReference type="EMBL" id="KXS95323.1"/>
    </source>
</evidence>
<dbReference type="InterPro" id="IPR056632">
    <property type="entry name" value="DUF7730"/>
</dbReference>
<organism evidence="2 3">
    <name type="scientific">Pseudocercospora musae</name>
    <dbReference type="NCBI Taxonomy" id="113226"/>
    <lineage>
        <taxon>Eukaryota</taxon>
        <taxon>Fungi</taxon>
        <taxon>Dikarya</taxon>
        <taxon>Ascomycota</taxon>
        <taxon>Pezizomycotina</taxon>
        <taxon>Dothideomycetes</taxon>
        <taxon>Dothideomycetidae</taxon>
        <taxon>Mycosphaerellales</taxon>
        <taxon>Mycosphaerellaceae</taxon>
        <taxon>Pseudocercospora</taxon>
    </lineage>
</organism>
<dbReference type="PANTHER" id="PTHR38790">
    <property type="entry name" value="2EXR DOMAIN-CONTAINING PROTEIN-RELATED"/>
    <property type="match status" value="1"/>
</dbReference>
<dbReference type="OrthoDB" id="5413827at2759"/>
<dbReference type="EMBL" id="LFZO01000898">
    <property type="protein sequence ID" value="KXS95323.1"/>
    <property type="molecule type" value="Genomic_DNA"/>
</dbReference>
<dbReference type="PANTHER" id="PTHR38790:SF9">
    <property type="entry name" value="F-BOX DOMAIN-CONTAINING PROTEIN"/>
    <property type="match status" value="1"/>
</dbReference>
<feature type="domain" description="DUF7730" evidence="1">
    <location>
        <begin position="2"/>
        <end position="52"/>
    </location>
</feature>
<dbReference type="Pfam" id="PF24864">
    <property type="entry name" value="DUF7730"/>
    <property type="match status" value="1"/>
</dbReference>
<gene>
    <name evidence="2" type="ORF">AC579_4061</name>
</gene>
<dbReference type="Proteomes" id="UP000073492">
    <property type="component" value="Unassembled WGS sequence"/>
</dbReference>
<accession>A0A139GYQ9</accession>
<keyword evidence="3" id="KW-1185">Reference proteome</keyword>
<name>A0A139GYQ9_9PEZI</name>